<keyword evidence="3" id="KW-1185">Reference proteome</keyword>
<dbReference type="Proteomes" id="UP001152320">
    <property type="component" value="Unassembled WGS sequence"/>
</dbReference>
<protein>
    <submittedName>
        <fullName evidence="2">Sterile alpha motif domain-containing protein 3</fullName>
    </submittedName>
</protein>
<reference evidence="2" key="1">
    <citation type="submission" date="2021-10" db="EMBL/GenBank/DDBJ databases">
        <title>Tropical sea cucumber genome reveals ecological adaptation and Cuvierian tubules defense mechanism.</title>
        <authorList>
            <person name="Chen T."/>
        </authorList>
    </citation>
    <scope>NUCLEOTIDE SEQUENCE</scope>
    <source>
        <strain evidence="2">Nanhai2018</strain>
        <tissue evidence="2">Muscle</tissue>
    </source>
</reference>
<dbReference type="EMBL" id="JAIZAY010000039">
    <property type="protein sequence ID" value="KAJ8019290.1"/>
    <property type="molecule type" value="Genomic_DNA"/>
</dbReference>
<organism evidence="2 3">
    <name type="scientific">Holothuria leucospilota</name>
    <name type="common">Black long sea cucumber</name>
    <name type="synonym">Mertensiothuria leucospilota</name>
    <dbReference type="NCBI Taxonomy" id="206669"/>
    <lineage>
        <taxon>Eukaryota</taxon>
        <taxon>Metazoa</taxon>
        <taxon>Echinodermata</taxon>
        <taxon>Eleutherozoa</taxon>
        <taxon>Echinozoa</taxon>
        <taxon>Holothuroidea</taxon>
        <taxon>Aspidochirotacea</taxon>
        <taxon>Aspidochirotida</taxon>
        <taxon>Holothuriidae</taxon>
        <taxon>Holothuria</taxon>
    </lineage>
</organism>
<name>A0A9Q0YD86_HOLLE</name>
<proteinExistence type="predicted"/>
<evidence type="ECO:0000313" key="2">
    <source>
        <dbReference type="EMBL" id="KAJ8019290.1"/>
    </source>
</evidence>
<comment type="caution">
    <text evidence="2">The sequence shown here is derived from an EMBL/GenBank/DDBJ whole genome shotgun (WGS) entry which is preliminary data.</text>
</comment>
<dbReference type="AlphaFoldDB" id="A0A9Q0YD86"/>
<evidence type="ECO:0000256" key="1">
    <source>
        <dbReference type="SAM" id="MobiDB-lite"/>
    </source>
</evidence>
<evidence type="ECO:0000313" key="3">
    <source>
        <dbReference type="Proteomes" id="UP001152320"/>
    </source>
</evidence>
<gene>
    <name evidence="2" type="ORF">HOLleu_42190</name>
</gene>
<accession>A0A9Q0YD86</accession>
<feature type="region of interest" description="Disordered" evidence="1">
    <location>
        <begin position="68"/>
        <end position="89"/>
    </location>
</feature>
<dbReference type="OrthoDB" id="10049949at2759"/>
<sequence>MFSYPQGTQYREVCSKLIAIHPFLRDQSSSGYELLHESLKNKMKKERRGFVQEEEVLMKRAKFGRKGRVNEDKLESQQLRKVDRTVSTS</sequence>